<evidence type="ECO:0000313" key="1">
    <source>
        <dbReference type="EMBL" id="MBE9066124.1"/>
    </source>
</evidence>
<sequence length="145" mass="17188">MWRQWQKAKNYLHSVQAYQDMSPDLSMRRQVNQFLRQHRRPLSQAAWCDECHRATRSPDDILLFIYRSLEAYSGIEFNRVRPHDRLVDDLQFPLVCWFDWSMTFCDDVVAQFGIDISDCFDETCVETLADLILYLEAQLGNAPSF</sequence>
<accession>A0A928X216</accession>
<dbReference type="RefSeq" id="WP_193991629.1">
    <property type="nucleotide sequence ID" value="NZ_JADEXP010000029.1"/>
</dbReference>
<protein>
    <submittedName>
        <fullName evidence="1">Uncharacterized protein</fullName>
    </submittedName>
</protein>
<comment type="caution">
    <text evidence="1">The sequence shown here is derived from an EMBL/GenBank/DDBJ whole genome shotgun (WGS) entry which is preliminary data.</text>
</comment>
<dbReference type="Proteomes" id="UP000615026">
    <property type="component" value="Unassembled WGS sequence"/>
</dbReference>
<proteinExistence type="predicted"/>
<organism evidence="1 2">
    <name type="scientific">Leptolyngbya cf. ectocarpi LEGE 11479</name>
    <dbReference type="NCBI Taxonomy" id="1828722"/>
    <lineage>
        <taxon>Bacteria</taxon>
        <taxon>Bacillati</taxon>
        <taxon>Cyanobacteriota</taxon>
        <taxon>Cyanophyceae</taxon>
        <taxon>Leptolyngbyales</taxon>
        <taxon>Leptolyngbyaceae</taxon>
        <taxon>Leptolyngbya group</taxon>
        <taxon>Leptolyngbya</taxon>
    </lineage>
</organism>
<dbReference type="AlphaFoldDB" id="A0A928X216"/>
<keyword evidence="2" id="KW-1185">Reference proteome</keyword>
<name>A0A928X216_LEPEC</name>
<dbReference type="EMBL" id="JADEXP010000029">
    <property type="protein sequence ID" value="MBE9066124.1"/>
    <property type="molecule type" value="Genomic_DNA"/>
</dbReference>
<reference evidence="1" key="1">
    <citation type="submission" date="2020-10" db="EMBL/GenBank/DDBJ databases">
        <authorList>
            <person name="Castelo-Branco R."/>
            <person name="Eusebio N."/>
            <person name="Adriana R."/>
            <person name="Vieira A."/>
            <person name="Brugerolle De Fraissinette N."/>
            <person name="Rezende De Castro R."/>
            <person name="Schneider M.P."/>
            <person name="Vasconcelos V."/>
            <person name="Leao P.N."/>
        </authorList>
    </citation>
    <scope>NUCLEOTIDE SEQUENCE</scope>
    <source>
        <strain evidence="1">LEGE 11479</strain>
    </source>
</reference>
<gene>
    <name evidence="1" type="ORF">IQ260_05615</name>
</gene>
<evidence type="ECO:0000313" key="2">
    <source>
        <dbReference type="Proteomes" id="UP000615026"/>
    </source>
</evidence>